<dbReference type="Gene3D" id="3.40.190.150">
    <property type="entry name" value="Bordetella uptake gene, domain 1"/>
    <property type="match status" value="1"/>
</dbReference>
<dbReference type="InterPro" id="IPR042100">
    <property type="entry name" value="Bug_dom1"/>
</dbReference>
<dbReference type="EMBL" id="CP136336">
    <property type="protein sequence ID" value="WOB10190.1"/>
    <property type="molecule type" value="Genomic_DNA"/>
</dbReference>
<dbReference type="Gene3D" id="3.40.190.10">
    <property type="entry name" value="Periplasmic binding protein-like II"/>
    <property type="match status" value="1"/>
</dbReference>
<dbReference type="PANTHER" id="PTHR42928">
    <property type="entry name" value="TRICARBOXYLATE-BINDING PROTEIN"/>
    <property type="match status" value="1"/>
</dbReference>
<dbReference type="SUPFAM" id="SSF53850">
    <property type="entry name" value="Periplasmic binding protein-like II"/>
    <property type="match status" value="1"/>
</dbReference>
<evidence type="ECO:0000256" key="2">
    <source>
        <dbReference type="SAM" id="SignalP"/>
    </source>
</evidence>
<evidence type="ECO:0000256" key="1">
    <source>
        <dbReference type="ARBA" id="ARBA00006987"/>
    </source>
</evidence>
<feature type="signal peptide" evidence="2">
    <location>
        <begin position="1"/>
        <end position="22"/>
    </location>
</feature>
<protein>
    <submittedName>
        <fullName evidence="3">Tripartite tricarboxylate transporter substrate-binding protein</fullName>
    </submittedName>
</protein>
<name>A0ABZ0CZ62_9BURK</name>
<organism evidence="3 4">
    <name type="scientific">Piscinibacter gummiphilus</name>
    <dbReference type="NCBI Taxonomy" id="946333"/>
    <lineage>
        <taxon>Bacteria</taxon>
        <taxon>Pseudomonadati</taxon>
        <taxon>Pseudomonadota</taxon>
        <taxon>Betaproteobacteria</taxon>
        <taxon>Burkholderiales</taxon>
        <taxon>Sphaerotilaceae</taxon>
        <taxon>Piscinibacter</taxon>
    </lineage>
</organism>
<dbReference type="Pfam" id="PF03401">
    <property type="entry name" value="TctC"/>
    <property type="match status" value="1"/>
</dbReference>
<reference evidence="3 4" key="1">
    <citation type="submission" date="2023-10" db="EMBL/GenBank/DDBJ databases">
        <title>Bacteria for the degradation of biodegradable plastic PBAT(Polybutylene adipate terephthalate).</title>
        <authorList>
            <person name="Weon H.-Y."/>
            <person name="Yeon J."/>
        </authorList>
    </citation>
    <scope>NUCLEOTIDE SEQUENCE [LARGE SCALE GENOMIC DNA]</scope>
    <source>
        <strain evidence="3 4">SBD 7-3</strain>
    </source>
</reference>
<dbReference type="PIRSF" id="PIRSF017082">
    <property type="entry name" value="YflP"/>
    <property type="match status" value="1"/>
</dbReference>
<keyword evidence="4" id="KW-1185">Reference proteome</keyword>
<dbReference type="PANTHER" id="PTHR42928:SF5">
    <property type="entry name" value="BLR1237 PROTEIN"/>
    <property type="match status" value="1"/>
</dbReference>
<dbReference type="Proteomes" id="UP001303946">
    <property type="component" value="Chromosome"/>
</dbReference>
<comment type="similarity">
    <text evidence="1">Belongs to the UPF0065 (bug) family.</text>
</comment>
<sequence>MKPLLLACTLVSGCCLGMAALAQTPVRIVMPFPPGAAADSVARIIAAPLSKALGQPVVVDNRTGADGAIAAEQAARSPADGQTLLFAGNTQMLGVPTLRKSPPYDPLNDFVAITPVVRFAFFLVVHPDTPAQTLGQLIEHARAHPGKLNYASGNVNGVLAAAQLASAAKVQMVHVPYKGEPLAVPDLVDGRVHLMFASGAVVAPLVKQGKLRALATLLPTRSALLPDVPTAAEAGMPQLSVLIWGGLFGPARMPVERVELISREVNTILKRPDVREQLQLQGVEPSGSTPAEFSTFLKGQLADWAQAAREAGLKPE</sequence>
<evidence type="ECO:0000313" key="3">
    <source>
        <dbReference type="EMBL" id="WOB10190.1"/>
    </source>
</evidence>
<dbReference type="RefSeq" id="WP_316703097.1">
    <property type="nucleotide sequence ID" value="NZ_CP136336.1"/>
</dbReference>
<dbReference type="InterPro" id="IPR005064">
    <property type="entry name" value="BUG"/>
</dbReference>
<proteinExistence type="inferred from homology"/>
<evidence type="ECO:0000313" key="4">
    <source>
        <dbReference type="Proteomes" id="UP001303946"/>
    </source>
</evidence>
<accession>A0ABZ0CZ62</accession>
<keyword evidence="2" id="KW-0732">Signal</keyword>
<feature type="chain" id="PRO_5045623758" evidence="2">
    <location>
        <begin position="23"/>
        <end position="316"/>
    </location>
</feature>
<gene>
    <name evidence="3" type="ORF">RXV79_09015</name>
</gene>